<keyword evidence="1" id="KW-0472">Membrane</keyword>
<evidence type="ECO:0000313" key="2">
    <source>
        <dbReference type="EMBL" id="VEE47709.1"/>
    </source>
</evidence>
<keyword evidence="1" id="KW-1133">Transmembrane helix</keyword>
<keyword evidence="1" id="KW-0812">Transmembrane</keyword>
<dbReference type="Proteomes" id="UP000278078">
    <property type="component" value="Chromosome"/>
</dbReference>
<dbReference type="EMBL" id="LR134300">
    <property type="protein sequence ID" value="VEE47709.1"/>
    <property type="molecule type" value="Genomic_DNA"/>
</dbReference>
<feature type="transmembrane region" description="Helical" evidence="1">
    <location>
        <begin position="7"/>
        <end position="27"/>
    </location>
</feature>
<protein>
    <recommendedName>
        <fullName evidence="4">Lipoprotein</fullName>
    </recommendedName>
</protein>
<reference evidence="2 3" key="1">
    <citation type="submission" date="2018-12" db="EMBL/GenBank/DDBJ databases">
        <authorList>
            <consortium name="Pathogen Informatics"/>
        </authorList>
    </citation>
    <scope>NUCLEOTIDE SEQUENCE [LARGE SCALE GENOMIC DNA]</scope>
    <source>
        <strain evidence="2 3">NCTC10783</strain>
    </source>
</reference>
<name>A0A448BQX3_PSEFL</name>
<dbReference type="PROSITE" id="PS51257">
    <property type="entry name" value="PROKAR_LIPOPROTEIN"/>
    <property type="match status" value="1"/>
</dbReference>
<evidence type="ECO:0008006" key="4">
    <source>
        <dbReference type="Google" id="ProtNLM"/>
    </source>
</evidence>
<feature type="transmembrane region" description="Helical" evidence="1">
    <location>
        <begin position="33"/>
        <end position="51"/>
    </location>
</feature>
<evidence type="ECO:0000313" key="3">
    <source>
        <dbReference type="Proteomes" id="UP000278078"/>
    </source>
</evidence>
<dbReference type="AlphaFoldDB" id="A0A448BQX3"/>
<gene>
    <name evidence="2" type="ORF">NCTC10783_03602</name>
</gene>
<organism evidence="2 3">
    <name type="scientific">Pseudomonas fluorescens</name>
    <dbReference type="NCBI Taxonomy" id="294"/>
    <lineage>
        <taxon>Bacteria</taxon>
        <taxon>Pseudomonadati</taxon>
        <taxon>Pseudomonadota</taxon>
        <taxon>Gammaproteobacteria</taxon>
        <taxon>Pseudomonadales</taxon>
        <taxon>Pseudomonadaceae</taxon>
        <taxon>Pseudomonas</taxon>
    </lineage>
</organism>
<proteinExistence type="predicted"/>
<accession>A0A448BQX3</accession>
<evidence type="ECO:0000256" key="1">
    <source>
        <dbReference type="SAM" id="Phobius"/>
    </source>
</evidence>
<sequence length="60" mass="6836">MNLIRFLGLLFVFICMLAGCTIVIALLVLAIRFWPVLLILILTLALFNWFLSRIGIQVKS</sequence>